<evidence type="ECO:0000313" key="3">
    <source>
        <dbReference type="Proteomes" id="UP001232148"/>
    </source>
</evidence>
<name>A0AAD9M507_9PEZI</name>
<sequence>MLTPCQQRQATNNLVCFFGTAPPKWRAEAASELGRLPARPPPRGIVTQIASRKPTRRAYQGASPRPRARRRPPVRSSGRRTGEAVDEVATNAGAQGGAQWLSAESRPRRRFKICLQELHTLIGRRGVRYMQLNAAVKNMWLIAAYWGGGGF</sequence>
<accession>A0AAD9M507</accession>
<dbReference type="Proteomes" id="UP001232148">
    <property type="component" value="Unassembled WGS sequence"/>
</dbReference>
<gene>
    <name evidence="2" type="ORF">LX32DRAFT_228467</name>
</gene>
<dbReference type="EMBL" id="MU842834">
    <property type="protein sequence ID" value="KAK2032127.1"/>
    <property type="molecule type" value="Genomic_DNA"/>
</dbReference>
<evidence type="ECO:0000313" key="2">
    <source>
        <dbReference type="EMBL" id="KAK2032127.1"/>
    </source>
</evidence>
<dbReference type="AlphaFoldDB" id="A0AAD9M507"/>
<comment type="caution">
    <text evidence="2">The sequence shown here is derived from an EMBL/GenBank/DDBJ whole genome shotgun (WGS) entry which is preliminary data.</text>
</comment>
<feature type="region of interest" description="Disordered" evidence="1">
    <location>
        <begin position="33"/>
        <end position="91"/>
    </location>
</feature>
<keyword evidence="3" id="KW-1185">Reference proteome</keyword>
<reference evidence="2" key="1">
    <citation type="submission" date="2021-06" db="EMBL/GenBank/DDBJ databases">
        <title>Comparative genomics, transcriptomics and evolutionary studies reveal genomic signatures of adaptation to plant cell wall in hemibiotrophic fungi.</title>
        <authorList>
            <consortium name="DOE Joint Genome Institute"/>
            <person name="Baroncelli R."/>
            <person name="Diaz J.F."/>
            <person name="Benocci T."/>
            <person name="Peng M."/>
            <person name="Battaglia E."/>
            <person name="Haridas S."/>
            <person name="Andreopoulos W."/>
            <person name="Labutti K."/>
            <person name="Pangilinan J."/>
            <person name="Floch G.L."/>
            <person name="Makela M.R."/>
            <person name="Henrissat B."/>
            <person name="Grigoriev I.V."/>
            <person name="Crouch J.A."/>
            <person name="De Vries R.P."/>
            <person name="Sukno S.A."/>
            <person name="Thon M.R."/>
        </authorList>
    </citation>
    <scope>NUCLEOTIDE SEQUENCE</scope>
    <source>
        <strain evidence="2">MAFF235873</strain>
    </source>
</reference>
<organism evidence="2 3">
    <name type="scientific">Colletotrichum zoysiae</name>
    <dbReference type="NCBI Taxonomy" id="1216348"/>
    <lineage>
        <taxon>Eukaryota</taxon>
        <taxon>Fungi</taxon>
        <taxon>Dikarya</taxon>
        <taxon>Ascomycota</taxon>
        <taxon>Pezizomycotina</taxon>
        <taxon>Sordariomycetes</taxon>
        <taxon>Hypocreomycetidae</taxon>
        <taxon>Glomerellales</taxon>
        <taxon>Glomerellaceae</taxon>
        <taxon>Colletotrichum</taxon>
        <taxon>Colletotrichum graminicola species complex</taxon>
    </lineage>
</organism>
<evidence type="ECO:0000256" key="1">
    <source>
        <dbReference type="SAM" id="MobiDB-lite"/>
    </source>
</evidence>
<proteinExistence type="predicted"/>
<protein>
    <submittedName>
        <fullName evidence="2">Uncharacterized protein</fullName>
    </submittedName>
</protein>